<dbReference type="RefSeq" id="XP_013329116.1">
    <property type="nucleotide sequence ID" value="XM_013473662.1"/>
</dbReference>
<evidence type="ECO:0000313" key="3">
    <source>
        <dbReference type="Proteomes" id="UP000053958"/>
    </source>
</evidence>
<name>A0A0F4YW98_RASE3</name>
<comment type="caution">
    <text evidence="2">The sequence shown here is derived from an EMBL/GenBank/DDBJ whole genome shotgun (WGS) entry which is preliminary data.</text>
</comment>
<organism evidence="2 3">
    <name type="scientific">Rasamsonia emersonii (strain ATCC 16479 / CBS 393.64 / IMI 116815)</name>
    <dbReference type="NCBI Taxonomy" id="1408163"/>
    <lineage>
        <taxon>Eukaryota</taxon>
        <taxon>Fungi</taxon>
        <taxon>Dikarya</taxon>
        <taxon>Ascomycota</taxon>
        <taxon>Pezizomycotina</taxon>
        <taxon>Eurotiomycetes</taxon>
        <taxon>Eurotiomycetidae</taxon>
        <taxon>Eurotiales</taxon>
        <taxon>Trichocomaceae</taxon>
        <taxon>Rasamsonia</taxon>
    </lineage>
</organism>
<keyword evidence="3" id="KW-1185">Reference proteome</keyword>
<evidence type="ECO:0000256" key="1">
    <source>
        <dbReference type="SAM" id="MobiDB-lite"/>
    </source>
</evidence>
<dbReference type="Proteomes" id="UP000053958">
    <property type="component" value="Unassembled WGS sequence"/>
</dbReference>
<feature type="region of interest" description="Disordered" evidence="1">
    <location>
        <begin position="1"/>
        <end position="29"/>
    </location>
</feature>
<dbReference type="EMBL" id="LASV01000140">
    <property type="protein sequence ID" value="KKA22504.1"/>
    <property type="molecule type" value="Genomic_DNA"/>
</dbReference>
<dbReference type="GeneID" id="25315815"/>
<sequence>MIIDDDTPLANKQASQSKQGEISQSCAEPSLEPNAEISLHDLPDLSLSLRPQSMTTAPTMTSGEGYQSIICPATASALLSDGSEFDYIGDYMSYEFADPDTYMNRVNREKESSTWPDMIPNIRDQGRS</sequence>
<protein>
    <submittedName>
        <fullName evidence="2">Uncharacterized protein</fullName>
    </submittedName>
</protein>
<evidence type="ECO:0000313" key="2">
    <source>
        <dbReference type="EMBL" id="KKA22504.1"/>
    </source>
</evidence>
<gene>
    <name evidence="2" type="ORF">T310_3466</name>
</gene>
<reference evidence="2 3" key="1">
    <citation type="submission" date="2015-04" db="EMBL/GenBank/DDBJ databases">
        <authorList>
            <person name="Heijne W.H."/>
            <person name="Fedorova N.D."/>
            <person name="Nierman W.C."/>
            <person name="Vollebregt A.W."/>
            <person name="Zhao Z."/>
            <person name="Wu L."/>
            <person name="Kumar M."/>
            <person name="Stam H."/>
            <person name="van den Berg M.A."/>
            <person name="Pel H.J."/>
        </authorList>
    </citation>
    <scope>NUCLEOTIDE SEQUENCE [LARGE SCALE GENOMIC DNA]</scope>
    <source>
        <strain evidence="2 3">CBS 393.64</strain>
    </source>
</reference>
<dbReference type="AlphaFoldDB" id="A0A0F4YW98"/>
<feature type="compositionally biased region" description="Polar residues" evidence="1">
    <location>
        <begin position="10"/>
        <end position="27"/>
    </location>
</feature>
<proteinExistence type="predicted"/>
<accession>A0A0F4YW98</accession>